<evidence type="ECO:0000313" key="2">
    <source>
        <dbReference type="EMBL" id="CAE7863085.1"/>
    </source>
</evidence>
<protein>
    <submittedName>
        <fullName evidence="2">Uncharacterized protein</fullName>
    </submittedName>
</protein>
<dbReference type="OrthoDB" id="10378546at2759"/>
<name>A0A813AE87_9DINO</name>
<dbReference type="Proteomes" id="UP000601435">
    <property type="component" value="Unassembled WGS sequence"/>
</dbReference>
<accession>A0A813AE87</accession>
<keyword evidence="3" id="KW-1185">Reference proteome</keyword>
<gene>
    <name evidence="2" type="ORF">SNEC2469_LOCUS27417</name>
</gene>
<sequence>MLSRATTLAALILCASRGHARTCSSLQQYVDWALVWTSNCRPSGVVDTNFSWFDTCTWIDCDCLWGALSAPVATDELAPCLEESVAKELLGQETKWFLTSLFRTCRTQTDELSKPCGKCDKYRDFNQCGALE</sequence>
<feature type="signal peptide" evidence="1">
    <location>
        <begin position="1"/>
        <end position="20"/>
    </location>
</feature>
<reference evidence="2" key="1">
    <citation type="submission" date="2021-02" db="EMBL/GenBank/DDBJ databases">
        <authorList>
            <person name="Dougan E. K."/>
            <person name="Rhodes N."/>
            <person name="Thang M."/>
            <person name="Chan C."/>
        </authorList>
    </citation>
    <scope>NUCLEOTIDE SEQUENCE</scope>
</reference>
<keyword evidence="1" id="KW-0732">Signal</keyword>
<dbReference type="AlphaFoldDB" id="A0A813AE87"/>
<evidence type="ECO:0000256" key="1">
    <source>
        <dbReference type="SAM" id="SignalP"/>
    </source>
</evidence>
<evidence type="ECO:0000313" key="3">
    <source>
        <dbReference type="Proteomes" id="UP000601435"/>
    </source>
</evidence>
<dbReference type="EMBL" id="CAJNJA010057696">
    <property type="protein sequence ID" value="CAE7863085.1"/>
    <property type="molecule type" value="Genomic_DNA"/>
</dbReference>
<comment type="caution">
    <text evidence="2">The sequence shown here is derived from an EMBL/GenBank/DDBJ whole genome shotgun (WGS) entry which is preliminary data.</text>
</comment>
<organism evidence="2 3">
    <name type="scientific">Symbiodinium necroappetens</name>
    <dbReference type="NCBI Taxonomy" id="1628268"/>
    <lineage>
        <taxon>Eukaryota</taxon>
        <taxon>Sar</taxon>
        <taxon>Alveolata</taxon>
        <taxon>Dinophyceae</taxon>
        <taxon>Suessiales</taxon>
        <taxon>Symbiodiniaceae</taxon>
        <taxon>Symbiodinium</taxon>
    </lineage>
</organism>
<feature type="chain" id="PRO_5032871039" evidence="1">
    <location>
        <begin position="21"/>
        <end position="132"/>
    </location>
</feature>
<proteinExistence type="predicted"/>